<proteinExistence type="predicted"/>
<name>A0A545AGX8_9ACTN</name>
<organism evidence="2 3">
    <name type="scientific">Cryptosporangium phraense</name>
    <dbReference type="NCBI Taxonomy" id="2593070"/>
    <lineage>
        <taxon>Bacteria</taxon>
        <taxon>Bacillati</taxon>
        <taxon>Actinomycetota</taxon>
        <taxon>Actinomycetes</taxon>
        <taxon>Cryptosporangiales</taxon>
        <taxon>Cryptosporangiaceae</taxon>
        <taxon>Cryptosporangium</taxon>
    </lineage>
</organism>
<comment type="caution">
    <text evidence="2">The sequence shown here is derived from an EMBL/GenBank/DDBJ whole genome shotgun (WGS) entry which is preliminary data.</text>
</comment>
<feature type="compositionally biased region" description="Basic residues" evidence="1">
    <location>
        <begin position="99"/>
        <end position="112"/>
    </location>
</feature>
<evidence type="ECO:0000313" key="2">
    <source>
        <dbReference type="EMBL" id="TQS40582.1"/>
    </source>
</evidence>
<gene>
    <name evidence="2" type="ORF">FL583_34100</name>
</gene>
<dbReference type="InParanoid" id="A0A545AGX8"/>
<dbReference type="Proteomes" id="UP000317982">
    <property type="component" value="Unassembled WGS sequence"/>
</dbReference>
<reference evidence="2 3" key="1">
    <citation type="submission" date="2019-07" db="EMBL/GenBank/DDBJ databases">
        <title>Cryptosporangium phraense sp. nov., isolated from plant litter.</title>
        <authorList>
            <person name="Suriyachadkun C."/>
        </authorList>
    </citation>
    <scope>NUCLEOTIDE SEQUENCE [LARGE SCALE GENOMIC DNA]</scope>
    <source>
        <strain evidence="2 3">A-T 5661</strain>
    </source>
</reference>
<feature type="compositionally biased region" description="Acidic residues" evidence="1">
    <location>
        <begin position="49"/>
        <end position="58"/>
    </location>
</feature>
<protein>
    <submittedName>
        <fullName evidence="2">Uncharacterized protein</fullName>
    </submittedName>
</protein>
<keyword evidence="3" id="KW-1185">Reference proteome</keyword>
<dbReference type="AlphaFoldDB" id="A0A545AGX8"/>
<sequence>MNPLELAVDRDLHAPAQRVDVVAQPVDLGAQLLLDVVLDHRGVVPQDDAQTDDDDGEDRENGGRAQRADATAEHQQQCRDRSNGDADPEQLADVSANTRSRRGRSLRTLRGR</sequence>
<feature type="region of interest" description="Disordered" evidence="1">
    <location>
        <begin position="44"/>
        <end position="112"/>
    </location>
</feature>
<dbReference type="EMBL" id="VIRS01000038">
    <property type="protein sequence ID" value="TQS40582.1"/>
    <property type="molecule type" value="Genomic_DNA"/>
</dbReference>
<evidence type="ECO:0000313" key="3">
    <source>
        <dbReference type="Proteomes" id="UP000317982"/>
    </source>
</evidence>
<accession>A0A545AGX8</accession>
<feature type="compositionally biased region" description="Basic and acidic residues" evidence="1">
    <location>
        <begin position="59"/>
        <end position="84"/>
    </location>
</feature>
<evidence type="ECO:0000256" key="1">
    <source>
        <dbReference type="SAM" id="MobiDB-lite"/>
    </source>
</evidence>